<keyword evidence="1 8" id="KW-0444">Lipid biosynthesis</keyword>
<dbReference type="GeneID" id="93485625"/>
<keyword evidence="2 8" id="KW-0808">Transferase</keyword>
<name>A0A841R0N8_9FIRM</name>
<dbReference type="SUPFAM" id="SSF56214">
    <property type="entry name" value="4'-phosphopantetheinyl transferase"/>
    <property type="match status" value="1"/>
</dbReference>
<keyword evidence="8" id="KW-0963">Cytoplasm</keyword>
<dbReference type="NCBIfam" id="TIGR00556">
    <property type="entry name" value="pantethn_trn"/>
    <property type="match status" value="1"/>
</dbReference>
<keyword evidence="11" id="KW-1185">Reference proteome</keyword>
<accession>A0A841R0N8</accession>
<evidence type="ECO:0000256" key="4">
    <source>
        <dbReference type="ARBA" id="ARBA00022832"/>
    </source>
</evidence>
<evidence type="ECO:0000256" key="1">
    <source>
        <dbReference type="ARBA" id="ARBA00022516"/>
    </source>
</evidence>
<evidence type="ECO:0000313" key="10">
    <source>
        <dbReference type="EMBL" id="MBB6477313.1"/>
    </source>
</evidence>
<dbReference type="Proteomes" id="UP000591941">
    <property type="component" value="Unassembled WGS sequence"/>
</dbReference>
<comment type="caution">
    <text evidence="10">The sequence shown here is derived from an EMBL/GenBank/DDBJ whole genome shotgun (WGS) entry which is preliminary data.</text>
</comment>
<dbReference type="RefSeq" id="WP_024049050.1">
    <property type="nucleotide sequence ID" value="NZ_CABWNB010000001.1"/>
</dbReference>
<dbReference type="InterPro" id="IPR002582">
    <property type="entry name" value="ACPS"/>
</dbReference>
<dbReference type="EC" id="2.7.8.7" evidence="8"/>
<evidence type="ECO:0000256" key="8">
    <source>
        <dbReference type="HAMAP-Rule" id="MF_00101"/>
    </source>
</evidence>
<keyword evidence="4 8" id="KW-0276">Fatty acid metabolism</keyword>
<dbReference type="HAMAP" id="MF_00101">
    <property type="entry name" value="AcpS"/>
    <property type="match status" value="1"/>
</dbReference>
<organism evidence="10 11">
    <name type="scientific">Negativicoccus succinicivorans</name>
    <dbReference type="NCBI Taxonomy" id="620903"/>
    <lineage>
        <taxon>Bacteria</taxon>
        <taxon>Bacillati</taxon>
        <taxon>Bacillota</taxon>
        <taxon>Negativicutes</taxon>
        <taxon>Veillonellales</taxon>
        <taxon>Veillonellaceae</taxon>
        <taxon>Negativicoccus</taxon>
    </lineage>
</organism>
<dbReference type="InterPro" id="IPR008278">
    <property type="entry name" value="4-PPantetheinyl_Trfase_dom"/>
</dbReference>
<gene>
    <name evidence="8" type="primary">acpS</name>
    <name evidence="10" type="ORF">HNR45_000335</name>
</gene>
<dbReference type="InterPro" id="IPR037143">
    <property type="entry name" value="4-PPantetheinyl_Trfase_dom_sf"/>
</dbReference>
<dbReference type="EMBL" id="JACHHI010000001">
    <property type="protein sequence ID" value="MBB6477313.1"/>
    <property type="molecule type" value="Genomic_DNA"/>
</dbReference>
<protein>
    <recommendedName>
        <fullName evidence="8">Holo-[acyl-carrier-protein] synthase</fullName>
        <shortName evidence="8">Holo-ACP synthase</shortName>
        <ecNumber evidence="8">2.7.8.7</ecNumber>
    </recommendedName>
    <alternativeName>
        <fullName evidence="8">4'-phosphopantetheinyl transferase AcpS</fullName>
    </alternativeName>
</protein>
<comment type="catalytic activity">
    <reaction evidence="8">
        <text>apo-[ACP] + CoA = holo-[ACP] + adenosine 3',5'-bisphosphate + H(+)</text>
        <dbReference type="Rhea" id="RHEA:12068"/>
        <dbReference type="Rhea" id="RHEA-COMP:9685"/>
        <dbReference type="Rhea" id="RHEA-COMP:9690"/>
        <dbReference type="ChEBI" id="CHEBI:15378"/>
        <dbReference type="ChEBI" id="CHEBI:29999"/>
        <dbReference type="ChEBI" id="CHEBI:57287"/>
        <dbReference type="ChEBI" id="CHEBI:58343"/>
        <dbReference type="ChEBI" id="CHEBI:64479"/>
        <dbReference type="EC" id="2.7.8.7"/>
    </reaction>
</comment>
<dbReference type="NCBIfam" id="TIGR00516">
    <property type="entry name" value="acpS"/>
    <property type="match status" value="1"/>
</dbReference>
<evidence type="ECO:0000313" key="11">
    <source>
        <dbReference type="Proteomes" id="UP000591941"/>
    </source>
</evidence>
<dbReference type="AlphaFoldDB" id="A0A841R0N8"/>
<feature type="binding site" evidence="8">
    <location>
        <position position="8"/>
    </location>
    <ligand>
        <name>Mg(2+)</name>
        <dbReference type="ChEBI" id="CHEBI:18420"/>
    </ligand>
</feature>
<dbReference type="GO" id="GO:0000287">
    <property type="term" value="F:magnesium ion binding"/>
    <property type="evidence" value="ECO:0007669"/>
    <property type="project" value="UniProtKB-UniRule"/>
</dbReference>
<keyword evidence="6 8" id="KW-0443">Lipid metabolism</keyword>
<comment type="function">
    <text evidence="8">Transfers the 4'-phosphopantetheine moiety from coenzyme A to a Ser of acyl-carrier-protein.</text>
</comment>
<evidence type="ECO:0000256" key="5">
    <source>
        <dbReference type="ARBA" id="ARBA00022842"/>
    </source>
</evidence>
<sequence>MKIYFGNDIVKISRIQKACERHPQFLERVFTAGEIAHAQGRVQMQWASLAGIYAAKEAAVKALTTGFRKGKFTDVEISWSELGQPMLQWHGVYAEQAQSLGIISASVSISHEKEMAIAGVTLLGETNANR</sequence>
<dbReference type="GO" id="GO:0008897">
    <property type="term" value="F:holo-[acyl-carrier-protein] synthase activity"/>
    <property type="evidence" value="ECO:0007669"/>
    <property type="project" value="UniProtKB-UniRule"/>
</dbReference>
<dbReference type="Gene3D" id="3.90.470.20">
    <property type="entry name" value="4'-phosphopantetheinyl transferase domain"/>
    <property type="match status" value="1"/>
</dbReference>
<evidence type="ECO:0000256" key="3">
    <source>
        <dbReference type="ARBA" id="ARBA00022723"/>
    </source>
</evidence>
<dbReference type="Pfam" id="PF01648">
    <property type="entry name" value="ACPS"/>
    <property type="match status" value="1"/>
</dbReference>
<evidence type="ECO:0000259" key="9">
    <source>
        <dbReference type="Pfam" id="PF01648"/>
    </source>
</evidence>
<comment type="similarity">
    <text evidence="8">Belongs to the P-Pant transferase superfamily. AcpS family.</text>
</comment>
<reference evidence="10 11" key="1">
    <citation type="submission" date="2020-08" db="EMBL/GenBank/DDBJ databases">
        <title>Genomic Encyclopedia of Type Strains, Phase IV (KMG-IV): sequencing the most valuable type-strain genomes for metagenomic binning, comparative biology and taxonomic classification.</title>
        <authorList>
            <person name="Goeker M."/>
        </authorList>
    </citation>
    <scope>NUCLEOTIDE SEQUENCE [LARGE SCALE GENOMIC DNA]</scope>
    <source>
        <strain evidence="10 11">DSM 21255</strain>
    </source>
</reference>
<dbReference type="GO" id="GO:0005737">
    <property type="term" value="C:cytoplasm"/>
    <property type="evidence" value="ECO:0007669"/>
    <property type="project" value="UniProtKB-SubCell"/>
</dbReference>
<dbReference type="GO" id="GO:0006633">
    <property type="term" value="P:fatty acid biosynthetic process"/>
    <property type="evidence" value="ECO:0007669"/>
    <property type="project" value="UniProtKB-UniRule"/>
</dbReference>
<keyword evidence="7 8" id="KW-0275">Fatty acid biosynthesis</keyword>
<comment type="subcellular location">
    <subcellularLocation>
        <location evidence="8">Cytoplasm</location>
    </subcellularLocation>
</comment>
<feature type="binding site" evidence="8">
    <location>
        <position position="57"/>
    </location>
    <ligand>
        <name>Mg(2+)</name>
        <dbReference type="ChEBI" id="CHEBI:18420"/>
    </ligand>
</feature>
<evidence type="ECO:0000256" key="2">
    <source>
        <dbReference type="ARBA" id="ARBA00022679"/>
    </source>
</evidence>
<keyword evidence="5 8" id="KW-0460">Magnesium</keyword>
<feature type="domain" description="4'-phosphopantetheinyl transferase" evidence="9">
    <location>
        <begin position="5"/>
        <end position="97"/>
    </location>
</feature>
<comment type="cofactor">
    <cofactor evidence="8">
        <name>Mg(2+)</name>
        <dbReference type="ChEBI" id="CHEBI:18420"/>
    </cofactor>
</comment>
<evidence type="ECO:0000256" key="7">
    <source>
        <dbReference type="ARBA" id="ARBA00023160"/>
    </source>
</evidence>
<proteinExistence type="inferred from homology"/>
<dbReference type="InterPro" id="IPR004568">
    <property type="entry name" value="Ppantetheine-prot_Trfase_dom"/>
</dbReference>
<keyword evidence="3 8" id="KW-0479">Metal-binding</keyword>
<evidence type="ECO:0000256" key="6">
    <source>
        <dbReference type="ARBA" id="ARBA00023098"/>
    </source>
</evidence>